<name>A0A7J8C2K8_ROUAE</name>
<gene>
    <name evidence="1" type="ORF">HJG63_009372</name>
</gene>
<accession>A0A7J8C2K8</accession>
<sequence length="128" mass="14245">MHIAFASPRYRKVLAGTWKNCSNCSFGGSVGRSEGGERFQITGFRKDLCLLSLPPLPTTVRSGAIFCVFLLFRDGNLPQDGSCLMICQTVYQTISFLRARTTCYSVSYPQCLIPCLSHSKDSLNFFPK</sequence>
<evidence type="ECO:0000313" key="1">
    <source>
        <dbReference type="EMBL" id="KAF6405057.1"/>
    </source>
</evidence>
<proteinExistence type="predicted"/>
<dbReference type="Proteomes" id="UP000593571">
    <property type="component" value="Unassembled WGS sequence"/>
</dbReference>
<organism evidence="1 2">
    <name type="scientific">Rousettus aegyptiacus</name>
    <name type="common">Egyptian fruit bat</name>
    <name type="synonym">Pteropus aegyptiacus</name>
    <dbReference type="NCBI Taxonomy" id="9407"/>
    <lineage>
        <taxon>Eukaryota</taxon>
        <taxon>Metazoa</taxon>
        <taxon>Chordata</taxon>
        <taxon>Craniata</taxon>
        <taxon>Vertebrata</taxon>
        <taxon>Euteleostomi</taxon>
        <taxon>Mammalia</taxon>
        <taxon>Eutheria</taxon>
        <taxon>Laurasiatheria</taxon>
        <taxon>Chiroptera</taxon>
        <taxon>Yinpterochiroptera</taxon>
        <taxon>Pteropodoidea</taxon>
        <taxon>Pteropodidae</taxon>
        <taxon>Rousettinae</taxon>
        <taxon>Rousettus</taxon>
    </lineage>
</organism>
<protein>
    <submittedName>
        <fullName evidence="1">Uncharacterized protein</fullName>
    </submittedName>
</protein>
<reference evidence="1 2" key="1">
    <citation type="journal article" date="2020" name="Nature">
        <title>Six reference-quality genomes reveal evolution of bat adaptations.</title>
        <authorList>
            <person name="Jebb D."/>
            <person name="Huang Z."/>
            <person name="Pippel M."/>
            <person name="Hughes G.M."/>
            <person name="Lavrichenko K."/>
            <person name="Devanna P."/>
            <person name="Winkler S."/>
            <person name="Jermiin L.S."/>
            <person name="Skirmuntt E.C."/>
            <person name="Katzourakis A."/>
            <person name="Burkitt-Gray L."/>
            <person name="Ray D.A."/>
            <person name="Sullivan K.A.M."/>
            <person name="Roscito J.G."/>
            <person name="Kirilenko B.M."/>
            <person name="Davalos L.M."/>
            <person name="Corthals A.P."/>
            <person name="Power M.L."/>
            <person name="Jones G."/>
            <person name="Ransome R.D."/>
            <person name="Dechmann D.K.N."/>
            <person name="Locatelli A.G."/>
            <person name="Puechmaille S.J."/>
            <person name="Fedrigo O."/>
            <person name="Jarvis E.D."/>
            <person name="Hiller M."/>
            <person name="Vernes S.C."/>
            <person name="Myers E.W."/>
            <person name="Teeling E.C."/>
        </authorList>
    </citation>
    <scope>NUCLEOTIDE SEQUENCE [LARGE SCALE GENOMIC DNA]</scope>
    <source>
        <strain evidence="1">MRouAeg1</strain>
        <tissue evidence="1">Muscle</tissue>
    </source>
</reference>
<evidence type="ECO:0000313" key="2">
    <source>
        <dbReference type="Proteomes" id="UP000593571"/>
    </source>
</evidence>
<keyword evidence="2" id="KW-1185">Reference proteome</keyword>
<comment type="caution">
    <text evidence="1">The sequence shown here is derived from an EMBL/GenBank/DDBJ whole genome shotgun (WGS) entry which is preliminary data.</text>
</comment>
<dbReference type="EMBL" id="JACASE010000015">
    <property type="protein sequence ID" value="KAF6405057.1"/>
    <property type="molecule type" value="Genomic_DNA"/>
</dbReference>
<dbReference type="AlphaFoldDB" id="A0A7J8C2K8"/>